<gene>
    <name evidence="2" type="primary">LOC118423814</name>
</gene>
<accession>A0A9J7LSQ0</accession>
<name>A0A9J7LSQ0_BRAFL</name>
<dbReference type="KEGG" id="bfo:118423814"/>
<evidence type="ECO:0000313" key="1">
    <source>
        <dbReference type="Proteomes" id="UP000001554"/>
    </source>
</evidence>
<dbReference type="GeneID" id="118423814"/>
<evidence type="ECO:0000313" key="2">
    <source>
        <dbReference type="RefSeq" id="XP_035687963.1"/>
    </source>
</evidence>
<organism evidence="1 2">
    <name type="scientific">Branchiostoma floridae</name>
    <name type="common">Florida lancelet</name>
    <name type="synonym">Amphioxus</name>
    <dbReference type="NCBI Taxonomy" id="7739"/>
    <lineage>
        <taxon>Eukaryota</taxon>
        <taxon>Metazoa</taxon>
        <taxon>Chordata</taxon>
        <taxon>Cephalochordata</taxon>
        <taxon>Leptocardii</taxon>
        <taxon>Amphioxiformes</taxon>
        <taxon>Branchiostomatidae</taxon>
        <taxon>Branchiostoma</taxon>
    </lineage>
</organism>
<dbReference type="RefSeq" id="XP_035687963.1">
    <property type="nucleotide sequence ID" value="XM_035832070.1"/>
</dbReference>
<reference evidence="1" key="1">
    <citation type="journal article" date="2020" name="Nat. Ecol. Evol.">
        <title>Deeply conserved synteny resolves early events in vertebrate evolution.</title>
        <authorList>
            <person name="Simakov O."/>
            <person name="Marletaz F."/>
            <person name="Yue J.X."/>
            <person name="O'Connell B."/>
            <person name="Jenkins J."/>
            <person name="Brandt A."/>
            <person name="Calef R."/>
            <person name="Tung C.H."/>
            <person name="Huang T.K."/>
            <person name="Schmutz J."/>
            <person name="Satoh N."/>
            <person name="Yu J.K."/>
            <person name="Putnam N.H."/>
            <person name="Green R.E."/>
            <person name="Rokhsar D.S."/>
        </authorList>
    </citation>
    <scope>NUCLEOTIDE SEQUENCE [LARGE SCALE GENOMIC DNA]</scope>
    <source>
        <strain evidence="1">S238N-H82</strain>
    </source>
</reference>
<dbReference type="AlphaFoldDB" id="A0A9J7LSQ0"/>
<reference evidence="2" key="2">
    <citation type="submission" date="2025-08" db="UniProtKB">
        <authorList>
            <consortium name="RefSeq"/>
        </authorList>
    </citation>
    <scope>IDENTIFICATION</scope>
    <source>
        <strain evidence="2">S238N-H82</strain>
        <tissue evidence="2">Testes</tissue>
    </source>
</reference>
<dbReference type="OrthoDB" id="10324557at2759"/>
<sequence length="192" mass="21451">MDIMLAARGSILLTGATLGNAHWRLSSVLQTNVSVCRPPLSSYYCTSTENSRGSKVGNGITSTLAISHKSKALVPFKIFNTHKYWRAGKRYDHDDSQKKRKRIEDARSQAIAKAQLKVVGRNTKAKVRALLLMSIACTVDKQRDAWSRDEERMLGALYVLLVATEALLDTISKPSTTKQLLQLLVNNRHLRD</sequence>
<dbReference type="Proteomes" id="UP000001554">
    <property type="component" value="Chromosome 1"/>
</dbReference>
<proteinExistence type="predicted"/>
<protein>
    <submittedName>
        <fullName evidence="2">Uncharacterized protein LOC118423814</fullName>
    </submittedName>
</protein>
<keyword evidence="1" id="KW-1185">Reference proteome</keyword>